<evidence type="ECO:0000313" key="5">
    <source>
        <dbReference type="EMBL" id="ORY68092.1"/>
    </source>
</evidence>
<comment type="caution">
    <text evidence="5">The sequence shown here is derived from an EMBL/GenBank/DDBJ whole genome shotgun (WGS) entry which is preliminary data.</text>
</comment>
<name>A0A1Y2E973_9FUNG</name>
<dbReference type="InterPro" id="IPR056827">
    <property type="entry name" value="CBM87_Agd3"/>
</dbReference>
<keyword evidence="6" id="KW-1185">Reference proteome</keyword>
<dbReference type="OrthoDB" id="5151256at2759"/>
<dbReference type="Pfam" id="PF25115">
    <property type="entry name" value="Agd3_CE"/>
    <property type="match status" value="1"/>
</dbReference>
<dbReference type="GO" id="GO:0000324">
    <property type="term" value="C:fungal-type vacuole"/>
    <property type="evidence" value="ECO:0007669"/>
    <property type="project" value="TreeGrafter"/>
</dbReference>
<dbReference type="GO" id="GO:0016787">
    <property type="term" value="F:hydrolase activity"/>
    <property type="evidence" value="ECO:0007669"/>
    <property type="project" value="UniProtKB-KW"/>
</dbReference>
<dbReference type="InterPro" id="IPR009034">
    <property type="entry name" value="Dockerin_dom_fun_sf"/>
</dbReference>
<dbReference type="PANTHER" id="PTHR31002:SF34">
    <property type="entry name" value="CELL WALL PROTEIN CWP1-RELATED"/>
    <property type="match status" value="1"/>
</dbReference>
<dbReference type="PANTHER" id="PTHR31002">
    <property type="entry name" value="SERIPAUPERIN"/>
    <property type="match status" value="1"/>
</dbReference>
<sequence length="787" mass="90632">MIKSLQSYSIEYDYLEYNVEHPLVGNLPLYTEDNQPKYYGIVLGNGSLSVYFEEEDDWGSILSEKQWSYLREYQRKYGIRIVALDDGPDEEYGTEIADSKFWGIESVQQMKIADNDMARAIFKEAGIKETAEIDTTSLYHVPVKIISKDAIPIMTFQPNSEFKKESVAVAYYKDKYGCERLSFFIGFGDWSLNSVMLNHLWISWITRSLYAGERHVTFTPHIDDVFLSTGRINYETGELEGSKNAYRSTVEDFEDLKKWQDSIVDELPEGSFIRCEVAFNGNGIVSTIDPSKALEVDGERYCDIEYIKEPGTGKDRWPSFNWTLPYDSKYLRKDDLFAYFEKEENNKNFFFSSHTFTHENLDEATTSDVDNEIRNNIEIAKLLGIHGKSNWSGKSIITPQISGLRNADALTVFKKYGIVSGTGDLSRPIVNEENPYLPFFTTKESSNYEGFPIIPRTPTEVYYSSANTEENTFIYNMIYGEEVGETTWDQILEREIDRTLTLMLNLRNEAHQFHQINIRSRENDEDGNKSILQIWCTAVLKKYTSYVDWPVESLKLDDQAQLYIDRYNRIENCEVSKNLILDGDYITGVEVTPKKIKKDCKIPITVPKNVYKDKKDTKITYEKRGNDHLVAWVSFEEGDSESKTIKLNPPLAWANGAIQGEEVPEKDDEEEKPAETCWSETLGYRCCKDNENIVQYIDEDGWWGVTNDEQPDWCGIVKNEKCWAENFGLPCCESEDLDFVHDNGVIGYEEKYENDESRPAGGWCGIKSAVDRVNSDAIDLFRDQLGF</sequence>
<dbReference type="STRING" id="1754190.A0A1Y2E973"/>
<dbReference type="InterPro" id="IPR050788">
    <property type="entry name" value="Yeast_SRP1/TIP1_CWP"/>
</dbReference>
<dbReference type="SUPFAM" id="SSF64571">
    <property type="entry name" value="Cellulose docking domain, dockering"/>
    <property type="match status" value="1"/>
</dbReference>
<dbReference type="GO" id="GO:0009277">
    <property type="term" value="C:fungal-type cell wall"/>
    <property type="evidence" value="ECO:0007669"/>
    <property type="project" value="TreeGrafter"/>
</dbReference>
<gene>
    <name evidence="5" type="ORF">LY90DRAFT_405488</name>
</gene>
<evidence type="ECO:0000256" key="1">
    <source>
        <dbReference type="ARBA" id="ARBA00022729"/>
    </source>
</evidence>
<proteinExistence type="predicted"/>
<dbReference type="Pfam" id="PF02013">
    <property type="entry name" value="CBM_10"/>
    <property type="match status" value="1"/>
</dbReference>
<evidence type="ECO:0000313" key="6">
    <source>
        <dbReference type="Proteomes" id="UP000193920"/>
    </source>
</evidence>
<reference evidence="5 6" key="1">
    <citation type="submission" date="2016-08" db="EMBL/GenBank/DDBJ databases">
        <title>A Parts List for Fungal Cellulosomes Revealed by Comparative Genomics.</title>
        <authorList>
            <consortium name="DOE Joint Genome Institute"/>
            <person name="Haitjema C.H."/>
            <person name="Gilmore S.P."/>
            <person name="Henske J.K."/>
            <person name="Solomon K.V."/>
            <person name="De Groot R."/>
            <person name="Kuo A."/>
            <person name="Mondo S.J."/>
            <person name="Salamov A.A."/>
            <person name="Labutti K."/>
            <person name="Zhao Z."/>
            <person name="Chiniquy J."/>
            <person name="Barry K."/>
            <person name="Brewer H.M."/>
            <person name="Purvine S.O."/>
            <person name="Wright A.T."/>
            <person name="Boxma B."/>
            <person name="Van Alen T."/>
            <person name="Hackstein J.H."/>
            <person name="Baker S.E."/>
            <person name="Grigoriev I.V."/>
            <person name="O'Malley M.A."/>
        </authorList>
    </citation>
    <scope>NUCLEOTIDE SEQUENCE [LARGE SCALE GENOMIC DNA]</scope>
    <source>
        <strain evidence="5 6">G1</strain>
    </source>
</reference>
<keyword evidence="3" id="KW-0378">Hydrolase</keyword>
<dbReference type="EMBL" id="MCOG01000046">
    <property type="protein sequence ID" value="ORY68092.1"/>
    <property type="molecule type" value="Genomic_DNA"/>
</dbReference>
<evidence type="ECO:0000259" key="4">
    <source>
        <dbReference type="PROSITE" id="PS51763"/>
    </source>
</evidence>
<dbReference type="InterPro" id="IPR056826">
    <property type="entry name" value="Agd3_CE"/>
</dbReference>
<dbReference type="GO" id="GO:0005199">
    <property type="term" value="F:structural constituent of cell wall"/>
    <property type="evidence" value="ECO:0007669"/>
    <property type="project" value="TreeGrafter"/>
</dbReference>
<dbReference type="Gene3D" id="3.90.1220.10">
    <property type="entry name" value="Cellulose docking domain, dockering"/>
    <property type="match status" value="2"/>
</dbReference>
<dbReference type="InterPro" id="IPR002883">
    <property type="entry name" value="CBM10/Dockerin_dom"/>
</dbReference>
<dbReference type="PROSITE" id="PS51763">
    <property type="entry name" value="CBM10"/>
    <property type="match status" value="1"/>
</dbReference>
<dbReference type="AlphaFoldDB" id="A0A1Y2E973"/>
<keyword evidence="1" id="KW-0732">Signal</keyword>
<evidence type="ECO:0000256" key="2">
    <source>
        <dbReference type="ARBA" id="ARBA00022737"/>
    </source>
</evidence>
<dbReference type="Proteomes" id="UP000193920">
    <property type="component" value="Unassembled WGS sequence"/>
</dbReference>
<keyword evidence="2" id="KW-0677">Repeat</keyword>
<dbReference type="GO" id="GO:0031505">
    <property type="term" value="P:fungal-type cell wall organization"/>
    <property type="evidence" value="ECO:0007669"/>
    <property type="project" value="TreeGrafter"/>
</dbReference>
<protein>
    <recommendedName>
        <fullName evidence="4">CBM10 domain-containing protein</fullName>
    </recommendedName>
</protein>
<feature type="domain" description="CBM10" evidence="4">
    <location>
        <begin position="676"/>
        <end position="717"/>
    </location>
</feature>
<evidence type="ECO:0000256" key="3">
    <source>
        <dbReference type="ARBA" id="ARBA00022801"/>
    </source>
</evidence>
<dbReference type="Pfam" id="PF25116">
    <property type="entry name" value="CBM87_Agd3"/>
    <property type="match status" value="1"/>
</dbReference>
<organism evidence="5 6">
    <name type="scientific">Neocallimastix californiae</name>
    <dbReference type="NCBI Taxonomy" id="1754190"/>
    <lineage>
        <taxon>Eukaryota</taxon>
        <taxon>Fungi</taxon>
        <taxon>Fungi incertae sedis</taxon>
        <taxon>Chytridiomycota</taxon>
        <taxon>Chytridiomycota incertae sedis</taxon>
        <taxon>Neocallimastigomycetes</taxon>
        <taxon>Neocallimastigales</taxon>
        <taxon>Neocallimastigaceae</taxon>
        <taxon>Neocallimastix</taxon>
    </lineage>
</organism>
<accession>A0A1Y2E973</accession>